<dbReference type="Proteomes" id="UP000789706">
    <property type="component" value="Unassembled WGS sequence"/>
</dbReference>
<comment type="caution">
    <text evidence="2">The sequence shown here is derived from an EMBL/GenBank/DDBJ whole genome shotgun (WGS) entry which is preliminary data.</text>
</comment>
<evidence type="ECO:0000313" key="2">
    <source>
        <dbReference type="EMBL" id="CAG8629287.1"/>
    </source>
</evidence>
<organism evidence="2 3">
    <name type="scientific">Diversispora eburnea</name>
    <dbReference type="NCBI Taxonomy" id="1213867"/>
    <lineage>
        <taxon>Eukaryota</taxon>
        <taxon>Fungi</taxon>
        <taxon>Fungi incertae sedis</taxon>
        <taxon>Mucoromycota</taxon>
        <taxon>Glomeromycotina</taxon>
        <taxon>Glomeromycetes</taxon>
        <taxon>Diversisporales</taxon>
        <taxon>Diversisporaceae</taxon>
        <taxon>Diversispora</taxon>
    </lineage>
</organism>
<gene>
    <name evidence="2" type="ORF">DEBURN_LOCUS10701</name>
</gene>
<feature type="non-terminal residue" evidence="2">
    <location>
        <position position="1"/>
    </location>
</feature>
<dbReference type="AlphaFoldDB" id="A0A9N9DBA5"/>
<accession>A0A9N9DBA5</accession>
<protein>
    <submittedName>
        <fullName evidence="2">5568_t:CDS:1</fullName>
    </submittedName>
</protein>
<dbReference type="EMBL" id="CAJVPK010003626">
    <property type="protein sequence ID" value="CAG8629287.1"/>
    <property type="molecule type" value="Genomic_DNA"/>
</dbReference>
<name>A0A9N9DBA5_9GLOM</name>
<keyword evidence="1" id="KW-0175">Coiled coil</keyword>
<feature type="coiled-coil region" evidence="1">
    <location>
        <begin position="58"/>
        <end position="132"/>
    </location>
</feature>
<keyword evidence="3" id="KW-1185">Reference proteome</keyword>
<proteinExistence type="predicted"/>
<dbReference type="OrthoDB" id="2369467at2759"/>
<evidence type="ECO:0000313" key="3">
    <source>
        <dbReference type="Proteomes" id="UP000789706"/>
    </source>
</evidence>
<evidence type="ECO:0000256" key="1">
    <source>
        <dbReference type="SAM" id="Coils"/>
    </source>
</evidence>
<sequence length="132" mass="16119">MTSEQKYPGYDELTSYLMRSRGKSFYYFLRHYRDAIVSATSATFLWRDLDKTWCDRFLAEARKLGEDLKEKVNQERKRYNFEYYWNNVIEEVKIKEDILVREAEEARIQDELSRLRHKLSEIQENAKMQNNE</sequence>
<reference evidence="2" key="1">
    <citation type="submission" date="2021-06" db="EMBL/GenBank/DDBJ databases">
        <authorList>
            <person name="Kallberg Y."/>
            <person name="Tangrot J."/>
            <person name="Rosling A."/>
        </authorList>
    </citation>
    <scope>NUCLEOTIDE SEQUENCE</scope>
    <source>
        <strain evidence="2">AZ414A</strain>
    </source>
</reference>